<organism evidence="1 2">
    <name type="scientific">Cellulomonas triticagri</name>
    <dbReference type="NCBI Taxonomy" id="2483352"/>
    <lineage>
        <taxon>Bacteria</taxon>
        <taxon>Bacillati</taxon>
        <taxon>Actinomycetota</taxon>
        <taxon>Actinomycetes</taxon>
        <taxon>Micrococcales</taxon>
        <taxon>Cellulomonadaceae</taxon>
        <taxon>Cellulomonas</taxon>
    </lineage>
</organism>
<protein>
    <submittedName>
        <fullName evidence="1">SMI1/KNR4 family protein</fullName>
    </submittedName>
</protein>
<dbReference type="RefSeq" id="WP_122148661.1">
    <property type="nucleotide sequence ID" value="NZ_RFFI01000026.1"/>
</dbReference>
<evidence type="ECO:0000313" key="2">
    <source>
        <dbReference type="Proteomes" id="UP000269289"/>
    </source>
</evidence>
<dbReference type="AlphaFoldDB" id="A0A3M2JGH0"/>
<gene>
    <name evidence="1" type="ORF">EBM89_06605</name>
</gene>
<sequence length="126" mass="12935">MTSEPDQDPTTPDALLRLLRAGVEHVALDPDRLPNSPGGTPLPELGLLGPAASGIAEEHDFAEAMPGAWPIALDGGGGFYALDLRATADADGAAVVWSHGGDLGWDADQHVLVAPDVATLLAWALP</sequence>
<comment type="caution">
    <text evidence="1">The sequence shown here is derived from an EMBL/GenBank/DDBJ whole genome shotgun (WGS) entry which is preliminary data.</text>
</comment>
<reference evidence="1 2" key="1">
    <citation type="submission" date="2018-10" db="EMBL/GenBank/DDBJ databases">
        <title>Isolation, diversity and antifungal activity of actinobacteria from wheat.</title>
        <authorList>
            <person name="Han C."/>
        </authorList>
    </citation>
    <scope>NUCLEOTIDE SEQUENCE [LARGE SCALE GENOMIC DNA]</scope>
    <source>
        <strain evidence="1 2">NEAU-YY56</strain>
    </source>
</reference>
<dbReference type="OrthoDB" id="5198158at2"/>
<name>A0A3M2JGH0_9CELL</name>
<evidence type="ECO:0000313" key="1">
    <source>
        <dbReference type="EMBL" id="RMI12922.1"/>
    </source>
</evidence>
<accession>A0A3M2JGH0</accession>
<dbReference type="EMBL" id="RFFI01000026">
    <property type="protein sequence ID" value="RMI12922.1"/>
    <property type="molecule type" value="Genomic_DNA"/>
</dbReference>
<proteinExistence type="predicted"/>
<keyword evidence="2" id="KW-1185">Reference proteome</keyword>
<dbReference type="Proteomes" id="UP000269289">
    <property type="component" value="Unassembled WGS sequence"/>
</dbReference>